<evidence type="ECO:0000259" key="14">
    <source>
        <dbReference type="Pfam" id="PF22924"/>
    </source>
</evidence>
<dbReference type="EMBL" id="FTOF01000003">
    <property type="protein sequence ID" value="SIS42660.1"/>
    <property type="molecule type" value="Genomic_DNA"/>
</dbReference>
<dbReference type="OrthoDB" id="1144545at2"/>
<dbReference type="InterPro" id="IPR009100">
    <property type="entry name" value="AcylCoA_DH/oxidase_NM_dom_sf"/>
</dbReference>
<dbReference type="SUPFAM" id="SSF56645">
    <property type="entry name" value="Acyl-CoA dehydrogenase NM domain-like"/>
    <property type="match status" value="1"/>
</dbReference>
<comment type="similarity">
    <text evidence="3">Belongs to the acyl-CoA oxidase family.</text>
</comment>
<dbReference type="Pfam" id="PF22924">
    <property type="entry name" value="ACOX_C_alpha1"/>
    <property type="match status" value="1"/>
</dbReference>
<evidence type="ECO:0000256" key="1">
    <source>
        <dbReference type="ARBA" id="ARBA00001974"/>
    </source>
</evidence>
<evidence type="ECO:0000256" key="2">
    <source>
        <dbReference type="ARBA" id="ARBA00004275"/>
    </source>
</evidence>
<dbReference type="PANTHER" id="PTHR10909">
    <property type="entry name" value="ELECTRON TRANSPORT OXIDOREDUCTASE"/>
    <property type="match status" value="1"/>
</dbReference>
<keyword evidence="5" id="KW-0285">Flavoprotein</keyword>
<feature type="region of interest" description="Disordered" evidence="11">
    <location>
        <begin position="679"/>
        <end position="704"/>
    </location>
</feature>
<dbReference type="GO" id="GO:0055088">
    <property type="term" value="P:lipid homeostasis"/>
    <property type="evidence" value="ECO:0007669"/>
    <property type="project" value="TreeGrafter"/>
</dbReference>
<feature type="compositionally biased region" description="Basic and acidic residues" evidence="11">
    <location>
        <begin position="679"/>
        <end position="691"/>
    </location>
</feature>
<evidence type="ECO:0000256" key="4">
    <source>
        <dbReference type="ARBA" id="ARBA00012870"/>
    </source>
</evidence>
<keyword evidence="16" id="KW-1185">Reference proteome</keyword>
<evidence type="ECO:0000256" key="9">
    <source>
        <dbReference type="ARBA" id="ARBA00023098"/>
    </source>
</evidence>
<dbReference type="GO" id="GO:0005504">
    <property type="term" value="F:fatty acid binding"/>
    <property type="evidence" value="ECO:0007669"/>
    <property type="project" value="TreeGrafter"/>
</dbReference>
<keyword evidence="10" id="KW-0576">Peroxisome</keyword>
<keyword evidence="6" id="KW-0274">FAD</keyword>
<comment type="cofactor">
    <cofactor evidence="1">
        <name>FAD</name>
        <dbReference type="ChEBI" id="CHEBI:57692"/>
    </cofactor>
</comment>
<dbReference type="Proteomes" id="UP000186292">
    <property type="component" value="Unassembled WGS sequence"/>
</dbReference>
<dbReference type="Gene3D" id="2.40.110.10">
    <property type="entry name" value="Butyryl-CoA Dehydrogenase, subunit A, domain 2"/>
    <property type="match status" value="1"/>
</dbReference>
<dbReference type="InterPro" id="IPR006091">
    <property type="entry name" value="Acyl-CoA_Oxase/DH_mid-dom"/>
</dbReference>
<gene>
    <name evidence="15" type="ORF">SAMN05444817_10335</name>
</gene>
<organism evidence="15 16">
    <name type="scientific">Corynebacterium appendicis CIP 107643</name>
    <dbReference type="NCBI Taxonomy" id="1161099"/>
    <lineage>
        <taxon>Bacteria</taxon>
        <taxon>Bacillati</taxon>
        <taxon>Actinomycetota</taxon>
        <taxon>Actinomycetes</taxon>
        <taxon>Mycobacteriales</taxon>
        <taxon>Corynebacteriaceae</taxon>
        <taxon>Corynebacterium</taxon>
    </lineage>
</organism>
<evidence type="ECO:0000259" key="12">
    <source>
        <dbReference type="Pfam" id="PF01756"/>
    </source>
</evidence>
<dbReference type="InterPro" id="IPR036250">
    <property type="entry name" value="AcylCo_DH-like_C"/>
</dbReference>
<reference evidence="16" key="1">
    <citation type="submission" date="2017-01" db="EMBL/GenBank/DDBJ databases">
        <authorList>
            <person name="Varghese N."/>
            <person name="Submissions S."/>
        </authorList>
    </citation>
    <scope>NUCLEOTIDE SEQUENCE [LARGE SCALE GENOMIC DNA]</scope>
    <source>
        <strain evidence="16">DSM 44531</strain>
    </source>
</reference>
<dbReference type="AlphaFoldDB" id="A0A1N7J019"/>
<dbReference type="FunFam" id="2.40.110.10:FF:000005">
    <property type="entry name" value="Acyl-coenzyme A oxidase"/>
    <property type="match status" value="1"/>
</dbReference>
<evidence type="ECO:0000256" key="7">
    <source>
        <dbReference type="ARBA" id="ARBA00022832"/>
    </source>
</evidence>
<dbReference type="InterPro" id="IPR012258">
    <property type="entry name" value="Acyl-CoA_oxidase"/>
</dbReference>
<proteinExistence type="inferred from homology"/>
<dbReference type="GO" id="GO:0003997">
    <property type="term" value="F:acyl-CoA oxidase activity"/>
    <property type="evidence" value="ECO:0007669"/>
    <property type="project" value="UniProtKB-EC"/>
</dbReference>
<dbReference type="InterPro" id="IPR046373">
    <property type="entry name" value="Acyl-CoA_Oxase/DH_mid-dom_sf"/>
</dbReference>
<evidence type="ECO:0000256" key="3">
    <source>
        <dbReference type="ARBA" id="ARBA00006288"/>
    </source>
</evidence>
<dbReference type="EC" id="1.3.3.6" evidence="4"/>
<dbReference type="PANTHER" id="PTHR10909:SF382">
    <property type="entry name" value="ACYL-COENZYME A OXIDASE"/>
    <property type="match status" value="1"/>
</dbReference>
<evidence type="ECO:0000313" key="15">
    <source>
        <dbReference type="EMBL" id="SIS42660.1"/>
    </source>
</evidence>
<dbReference type="SUPFAM" id="SSF47203">
    <property type="entry name" value="Acyl-CoA dehydrogenase C-terminal domain-like"/>
    <property type="match status" value="2"/>
</dbReference>
<evidence type="ECO:0000313" key="16">
    <source>
        <dbReference type="Proteomes" id="UP000186292"/>
    </source>
</evidence>
<feature type="domain" description="Acyl-CoA oxidase/dehydrogenase middle" evidence="13">
    <location>
        <begin position="163"/>
        <end position="274"/>
    </location>
</feature>
<dbReference type="Gene3D" id="1.20.140.10">
    <property type="entry name" value="Butyryl-CoA Dehydrogenase, subunit A, domain 3"/>
    <property type="match status" value="2"/>
</dbReference>
<dbReference type="Pfam" id="PF01756">
    <property type="entry name" value="ACOX"/>
    <property type="match status" value="1"/>
</dbReference>
<dbReference type="FunFam" id="1.20.140.10:FF:000010">
    <property type="entry name" value="Acyl-coenzyme A oxidase"/>
    <property type="match status" value="1"/>
</dbReference>
<sequence>MTSVEDKVRKVNLERRPQKAHPESRSPQALPETPDAAVAGKLKTLLDGQWEEQKDNIREQLNREESLPMIEGSVEEIRAALLEKVKMVAASGMMQTAFSKANGGSGEAHIGILGLDLLGQFNGSLAIKSGVQFGLWGGAVDVLGTERHREYAQGAMDLSKLGAYGMTERGHGSNVQELETTATYDPETKEFVINSPSPSATKVYIGNTARDGRWSAVFAQLYTPGVEESHGVHCFVVRIREEDGSPVEGVSIGDHGHKGGLLGVDNGTLTFDNVRIPREALLNQFGDVDEEGNYTSAIDSKNRRFFTMLGTLIRGRLAVGAAGAGATKSSLAIALKYAHQRRQFDYGDTGTEDKLIDYRAHRRRLIIPLARSYALQLLQNQLTARYADQTERQASGEWSVTNPTDAQALASREMETLAAAFKAVATEHATDTIQECREACGGAGFMSENLLTTYRADTDVYNTFEGDNTVLLQLAGKNLLTAYTSEMANPSAMDIVKFAATNVTDIFRSRAGLGSTVQSVVDTFTNEESSLFDADYQLKVVQMREQLVMRSLIRRIQGARKLDKAEAAKVIDKAQDHMLNAAWAYLENLMVQAMIEAERSLPVGSTERAVFEQVRHLFVLDTIVREAGWYQEHNVISSGRVKAARASINDLVDSLGPWSEVLVDAFAVPSVVLDRPLFKDGGTDDSRDNPEAMRVGSNIPTAKK</sequence>
<evidence type="ECO:0000256" key="5">
    <source>
        <dbReference type="ARBA" id="ARBA00022630"/>
    </source>
</evidence>
<feature type="region of interest" description="Disordered" evidence="11">
    <location>
        <begin position="1"/>
        <end position="34"/>
    </location>
</feature>
<dbReference type="STRING" id="1161099.SAMN05444817_10335"/>
<dbReference type="GO" id="GO:0033540">
    <property type="term" value="P:fatty acid beta-oxidation using acyl-CoA oxidase"/>
    <property type="evidence" value="ECO:0007669"/>
    <property type="project" value="TreeGrafter"/>
</dbReference>
<evidence type="ECO:0000256" key="8">
    <source>
        <dbReference type="ARBA" id="ARBA00023002"/>
    </source>
</evidence>
<keyword evidence="9" id="KW-0443">Lipid metabolism</keyword>
<feature type="compositionally biased region" description="Basic and acidic residues" evidence="11">
    <location>
        <begin position="1"/>
        <end position="24"/>
    </location>
</feature>
<dbReference type="InterPro" id="IPR055060">
    <property type="entry name" value="ACOX_C_alpha1"/>
</dbReference>
<keyword evidence="7" id="KW-0276">Fatty acid metabolism</keyword>
<dbReference type="GO" id="GO:0071949">
    <property type="term" value="F:FAD binding"/>
    <property type="evidence" value="ECO:0007669"/>
    <property type="project" value="InterPro"/>
</dbReference>
<feature type="domain" description="Acyl-CoA oxidase C-terminal" evidence="12">
    <location>
        <begin position="538"/>
        <end position="676"/>
    </location>
</feature>
<dbReference type="RefSeq" id="WP_076598673.1">
    <property type="nucleotide sequence ID" value="NZ_CP046976.1"/>
</dbReference>
<comment type="subcellular location">
    <subcellularLocation>
        <location evidence="2">Peroxisome</location>
    </subcellularLocation>
</comment>
<protein>
    <recommendedName>
        <fullName evidence="4">acyl-CoA oxidase</fullName>
        <ecNumber evidence="4">1.3.3.6</ecNumber>
    </recommendedName>
</protein>
<evidence type="ECO:0000256" key="10">
    <source>
        <dbReference type="ARBA" id="ARBA00023140"/>
    </source>
</evidence>
<evidence type="ECO:0000259" key="13">
    <source>
        <dbReference type="Pfam" id="PF02770"/>
    </source>
</evidence>
<name>A0A1N7J019_9CORY</name>
<keyword evidence="8" id="KW-0560">Oxidoreductase</keyword>
<evidence type="ECO:0000256" key="11">
    <source>
        <dbReference type="SAM" id="MobiDB-lite"/>
    </source>
</evidence>
<feature type="domain" description="Acyl-CoA oxidase C-alpha1" evidence="14">
    <location>
        <begin position="310"/>
        <end position="480"/>
    </location>
</feature>
<accession>A0A1N7J019</accession>
<evidence type="ECO:0000256" key="6">
    <source>
        <dbReference type="ARBA" id="ARBA00022827"/>
    </source>
</evidence>
<dbReference type="Pfam" id="PF02770">
    <property type="entry name" value="Acyl-CoA_dh_M"/>
    <property type="match status" value="1"/>
</dbReference>
<dbReference type="InterPro" id="IPR002655">
    <property type="entry name" value="Acyl-CoA_oxidase_C"/>
</dbReference>